<dbReference type="EMBL" id="JAGEOK010000006">
    <property type="protein sequence ID" value="MBO2438090.1"/>
    <property type="molecule type" value="Genomic_DNA"/>
</dbReference>
<reference evidence="2 3" key="1">
    <citation type="submission" date="2021-03" db="EMBL/GenBank/DDBJ databases">
        <authorList>
            <person name="Kanchanasin P."/>
            <person name="Saeng-In P."/>
            <person name="Phongsopitanun W."/>
            <person name="Yuki M."/>
            <person name="Kudo T."/>
            <person name="Ohkuma M."/>
            <person name="Tanasupawat S."/>
        </authorList>
    </citation>
    <scope>NUCLEOTIDE SEQUENCE [LARGE SCALE GENOMIC DNA]</scope>
    <source>
        <strain evidence="2 3">L46</strain>
    </source>
</reference>
<dbReference type="SUPFAM" id="SSF48576">
    <property type="entry name" value="Terpenoid synthases"/>
    <property type="match status" value="1"/>
</dbReference>
<sequence>MEDDLRRFALLFPGVLRIPPIEPVPARLAQAIAFGAPGYTADQLRAAARTSLWIFAVDFQVDHLATSRAEIADIVERCERVAGGGSAAEGDSLCEALACLREDLSASPAFDELEPVWREELRRMLHAMALEWEWKDHLRRADRPPGADQGGGERRPPARPVPETLDDYLAIADNFGSAWVNVVHWIAVDDPVILTNLSELREASRTVQSILRLLNDLATSDRENEWDDLNALRLGADEATVRLRMDDLVRCLAGRLEPLRATCPRGAAYLEHQLKFSQQFYGSQSDYWGDLPDIG</sequence>
<feature type="compositionally biased region" description="Basic and acidic residues" evidence="1">
    <location>
        <begin position="141"/>
        <end position="156"/>
    </location>
</feature>
<evidence type="ECO:0000313" key="2">
    <source>
        <dbReference type="EMBL" id="MBO2438090.1"/>
    </source>
</evidence>
<dbReference type="RefSeq" id="WP_208266416.1">
    <property type="nucleotide sequence ID" value="NZ_JAGEOK010000006.1"/>
</dbReference>
<dbReference type="InterPro" id="IPR008949">
    <property type="entry name" value="Isoprenoid_synthase_dom_sf"/>
</dbReference>
<keyword evidence="3" id="KW-1185">Reference proteome</keyword>
<evidence type="ECO:0008006" key="4">
    <source>
        <dbReference type="Google" id="ProtNLM"/>
    </source>
</evidence>
<accession>A0ABS3QVS4</accession>
<protein>
    <recommendedName>
        <fullName evidence="4">Terpene synthase</fullName>
    </recommendedName>
</protein>
<organism evidence="2 3">
    <name type="scientific">Actinomadura nitritigenes</name>
    <dbReference type="NCBI Taxonomy" id="134602"/>
    <lineage>
        <taxon>Bacteria</taxon>
        <taxon>Bacillati</taxon>
        <taxon>Actinomycetota</taxon>
        <taxon>Actinomycetes</taxon>
        <taxon>Streptosporangiales</taxon>
        <taxon>Thermomonosporaceae</taxon>
        <taxon>Actinomadura</taxon>
    </lineage>
</organism>
<dbReference type="Gene3D" id="1.10.600.10">
    <property type="entry name" value="Farnesyl Diphosphate Synthase"/>
    <property type="match status" value="1"/>
</dbReference>
<evidence type="ECO:0000256" key="1">
    <source>
        <dbReference type="SAM" id="MobiDB-lite"/>
    </source>
</evidence>
<dbReference type="Proteomes" id="UP000666915">
    <property type="component" value="Unassembled WGS sequence"/>
</dbReference>
<proteinExistence type="predicted"/>
<comment type="caution">
    <text evidence="2">The sequence shown here is derived from an EMBL/GenBank/DDBJ whole genome shotgun (WGS) entry which is preliminary data.</text>
</comment>
<gene>
    <name evidence="2" type="ORF">J4557_11220</name>
</gene>
<name>A0ABS3QVS4_9ACTN</name>
<evidence type="ECO:0000313" key="3">
    <source>
        <dbReference type="Proteomes" id="UP000666915"/>
    </source>
</evidence>
<feature type="region of interest" description="Disordered" evidence="1">
    <location>
        <begin position="141"/>
        <end position="161"/>
    </location>
</feature>